<comment type="caution">
    <text evidence="1">The sequence shown here is derived from an EMBL/GenBank/DDBJ whole genome shotgun (WGS) entry which is preliminary data.</text>
</comment>
<proteinExistence type="predicted"/>
<dbReference type="Proteomes" id="UP000799439">
    <property type="component" value="Unassembled WGS sequence"/>
</dbReference>
<name>A0A9P4IXW4_9PEZI</name>
<dbReference type="OrthoDB" id="5304315at2759"/>
<protein>
    <submittedName>
        <fullName evidence="1">Uncharacterized protein</fullName>
    </submittedName>
</protein>
<evidence type="ECO:0000313" key="1">
    <source>
        <dbReference type="EMBL" id="KAF2149740.1"/>
    </source>
</evidence>
<reference evidence="1" key="1">
    <citation type="journal article" date="2020" name="Stud. Mycol.">
        <title>101 Dothideomycetes genomes: a test case for predicting lifestyles and emergence of pathogens.</title>
        <authorList>
            <person name="Haridas S."/>
            <person name="Albert R."/>
            <person name="Binder M."/>
            <person name="Bloem J."/>
            <person name="Labutti K."/>
            <person name="Salamov A."/>
            <person name="Andreopoulos B."/>
            <person name="Baker S."/>
            <person name="Barry K."/>
            <person name="Bills G."/>
            <person name="Bluhm B."/>
            <person name="Cannon C."/>
            <person name="Castanera R."/>
            <person name="Culley D."/>
            <person name="Daum C."/>
            <person name="Ezra D."/>
            <person name="Gonzalez J."/>
            <person name="Henrissat B."/>
            <person name="Kuo A."/>
            <person name="Liang C."/>
            <person name="Lipzen A."/>
            <person name="Lutzoni F."/>
            <person name="Magnuson J."/>
            <person name="Mondo S."/>
            <person name="Nolan M."/>
            <person name="Ohm R."/>
            <person name="Pangilinan J."/>
            <person name="Park H.-J."/>
            <person name="Ramirez L."/>
            <person name="Alfaro M."/>
            <person name="Sun H."/>
            <person name="Tritt A."/>
            <person name="Yoshinaga Y."/>
            <person name="Zwiers L.-H."/>
            <person name="Turgeon B."/>
            <person name="Goodwin S."/>
            <person name="Spatafora J."/>
            <person name="Crous P."/>
            <person name="Grigoriev I."/>
        </authorList>
    </citation>
    <scope>NUCLEOTIDE SEQUENCE</scope>
    <source>
        <strain evidence="1">CBS 260.36</strain>
    </source>
</reference>
<dbReference type="EMBL" id="ML996090">
    <property type="protein sequence ID" value="KAF2149740.1"/>
    <property type="molecule type" value="Genomic_DNA"/>
</dbReference>
<keyword evidence="2" id="KW-1185">Reference proteome</keyword>
<gene>
    <name evidence="1" type="ORF">K461DRAFT_296167</name>
</gene>
<dbReference type="AlphaFoldDB" id="A0A9P4IXW4"/>
<sequence>MASTDNKAQTAAPVKITKESDTEFHVSEFEDTNLPLPVDSGARDDFDQSIGPVHVQGYIVEATDEIGVKISILGIQTGTFYGNVREGVTVTINLVLAKGTVKFYRKDGKNVNVKVDLEGAGGGISVHEDVKLATSSG</sequence>
<evidence type="ECO:0000313" key="2">
    <source>
        <dbReference type="Proteomes" id="UP000799439"/>
    </source>
</evidence>
<accession>A0A9P4IXW4</accession>
<organism evidence="1 2">
    <name type="scientific">Myriangium duriaei CBS 260.36</name>
    <dbReference type="NCBI Taxonomy" id="1168546"/>
    <lineage>
        <taxon>Eukaryota</taxon>
        <taxon>Fungi</taxon>
        <taxon>Dikarya</taxon>
        <taxon>Ascomycota</taxon>
        <taxon>Pezizomycotina</taxon>
        <taxon>Dothideomycetes</taxon>
        <taxon>Dothideomycetidae</taxon>
        <taxon>Myriangiales</taxon>
        <taxon>Myriangiaceae</taxon>
        <taxon>Myriangium</taxon>
    </lineage>
</organism>